<feature type="compositionally biased region" description="Polar residues" evidence="1">
    <location>
        <begin position="197"/>
        <end position="209"/>
    </location>
</feature>
<feature type="region of interest" description="Disordered" evidence="1">
    <location>
        <begin position="289"/>
        <end position="340"/>
    </location>
</feature>
<feature type="region of interest" description="Disordered" evidence="1">
    <location>
        <begin position="169"/>
        <end position="217"/>
    </location>
</feature>
<protein>
    <submittedName>
        <fullName evidence="2">Uncharacterized protein</fullName>
    </submittedName>
</protein>
<evidence type="ECO:0000313" key="3">
    <source>
        <dbReference type="Proteomes" id="UP000235388"/>
    </source>
</evidence>
<sequence length="622" mass="65925">MNQQWSRKPCDQTSHSYEARIRHLEDVVKILLALQEVRSFSLASLEPVTGSFQYSIKQGLEPVLSKKTMSMKTHWQIGLLVKKKNSSPPTRWPALGSTSKPCNPQTWPIVICGSSTHSPGPPSLALLPTRSSSFASAKPTTFISLRGSSQPPPKCQTLLDDRSILPDSLSLSGSLPARLPTPSSNHTRHTLSPPAATVSNSVPTDPTTDVSKQHQQQLSQSLPVVALGSVHLLPHRAANFNPSLCLSNSTIRTSTPDPTYSSPAHRSPSPASNGARPDLLQAISITRKSHPQNRPATSPPSASFSLLSAPPRSPSQSGSSPFRTLAPKPDLPESSGGPPDVPACCLPGPALLTTSIHLPSCSSSLAAAVASSSLAAAATTTFSVAAAATPSVASTAAASERTANRTDFGDTIHNSSLPSSFLMAPDLSPEALQHYCDIDEYFQLSGFNVHETSQKKKKKNYPTDSAALLQVSLDNSASLSANVAGTASPIITSATCRLPPSISTDNPSPIHSKALNSCANPTYPPSSPPSSSPLLAPSDNYDIAAIGSITIVDDIIEPPELQLAPGESDEALQWDKDCQEYYNDIQENFHQANADATETKKKKKKKDSNPTATPDNPILFYV</sequence>
<dbReference type="AlphaFoldDB" id="A0A2N5TNA2"/>
<dbReference type="OrthoDB" id="10413477at2759"/>
<keyword evidence="3" id="KW-1185">Reference proteome</keyword>
<reference evidence="2 3" key="1">
    <citation type="submission" date="2017-11" db="EMBL/GenBank/DDBJ databases">
        <title>De novo assembly and phasing of dikaryotic genomes from two isolates of Puccinia coronata f. sp. avenae, the causal agent of oat crown rust.</title>
        <authorList>
            <person name="Miller M.E."/>
            <person name="Zhang Y."/>
            <person name="Omidvar V."/>
            <person name="Sperschneider J."/>
            <person name="Schwessinger B."/>
            <person name="Raley C."/>
            <person name="Palmer J.M."/>
            <person name="Garnica D."/>
            <person name="Upadhyaya N."/>
            <person name="Rathjen J."/>
            <person name="Taylor J.M."/>
            <person name="Park R.F."/>
            <person name="Dodds P.N."/>
            <person name="Hirsch C.D."/>
            <person name="Kianian S.F."/>
            <person name="Figueroa M."/>
        </authorList>
    </citation>
    <scope>NUCLEOTIDE SEQUENCE [LARGE SCALE GENOMIC DNA]</scope>
    <source>
        <strain evidence="2">12NC29</strain>
    </source>
</reference>
<feature type="compositionally biased region" description="Pro residues" evidence="1">
    <location>
        <begin position="522"/>
        <end position="531"/>
    </location>
</feature>
<accession>A0A2N5TNA2</accession>
<name>A0A2N5TNA2_9BASI</name>
<feature type="region of interest" description="Disordered" evidence="1">
    <location>
        <begin position="254"/>
        <end position="276"/>
    </location>
</feature>
<proteinExistence type="predicted"/>
<evidence type="ECO:0000256" key="1">
    <source>
        <dbReference type="SAM" id="MobiDB-lite"/>
    </source>
</evidence>
<dbReference type="Proteomes" id="UP000235388">
    <property type="component" value="Unassembled WGS sequence"/>
</dbReference>
<dbReference type="EMBL" id="PGCJ01000511">
    <property type="protein sequence ID" value="PLW26973.1"/>
    <property type="molecule type" value="Genomic_DNA"/>
</dbReference>
<comment type="caution">
    <text evidence="2">The sequence shown here is derived from an EMBL/GenBank/DDBJ whole genome shotgun (WGS) entry which is preliminary data.</text>
</comment>
<gene>
    <name evidence="2" type="ORF">PCANC_26898</name>
</gene>
<feature type="compositionally biased region" description="Polar residues" evidence="1">
    <location>
        <begin position="503"/>
        <end position="520"/>
    </location>
</feature>
<feature type="region of interest" description="Disordered" evidence="1">
    <location>
        <begin position="592"/>
        <end position="618"/>
    </location>
</feature>
<feature type="compositionally biased region" description="Low complexity" evidence="1">
    <location>
        <begin position="261"/>
        <end position="272"/>
    </location>
</feature>
<feature type="compositionally biased region" description="Low complexity" evidence="1">
    <location>
        <begin position="295"/>
        <end position="321"/>
    </location>
</feature>
<evidence type="ECO:0000313" key="2">
    <source>
        <dbReference type="EMBL" id="PLW26973.1"/>
    </source>
</evidence>
<organism evidence="2 3">
    <name type="scientific">Puccinia coronata f. sp. avenae</name>
    <dbReference type="NCBI Taxonomy" id="200324"/>
    <lineage>
        <taxon>Eukaryota</taxon>
        <taxon>Fungi</taxon>
        <taxon>Dikarya</taxon>
        <taxon>Basidiomycota</taxon>
        <taxon>Pucciniomycotina</taxon>
        <taxon>Pucciniomycetes</taxon>
        <taxon>Pucciniales</taxon>
        <taxon>Pucciniaceae</taxon>
        <taxon>Puccinia</taxon>
    </lineage>
</organism>
<feature type="region of interest" description="Disordered" evidence="1">
    <location>
        <begin position="503"/>
        <end position="536"/>
    </location>
</feature>